<dbReference type="AlphaFoldDB" id="A0A1B0BU18"/>
<protein>
    <submittedName>
        <fullName evidence="1">Uncharacterized protein</fullName>
    </submittedName>
</protein>
<dbReference type="VEuPathDB" id="VectorBase:GPPI040513"/>
<reference evidence="2" key="1">
    <citation type="submission" date="2015-01" db="EMBL/GenBank/DDBJ databases">
        <authorList>
            <person name="Aksoy S."/>
            <person name="Warren W."/>
            <person name="Wilson R.K."/>
        </authorList>
    </citation>
    <scope>NUCLEOTIDE SEQUENCE [LARGE SCALE GENOMIC DNA]</scope>
    <source>
        <strain evidence="2">IAEA</strain>
    </source>
</reference>
<name>A0A1B0BU18_9MUSC</name>
<evidence type="ECO:0000313" key="1">
    <source>
        <dbReference type="EnsemblMetazoa" id="GPPI040513-PA"/>
    </source>
</evidence>
<keyword evidence="2" id="KW-1185">Reference proteome</keyword>
<dbReference type="EMBL" id="JXJN01020451">
    <property type="status" value="NOT_ANNOTATED_CDS"/>
    <property type="molecule type" value="Genomic_DNA"/>
</dbReference>
<accession>A0A1B0BU18</accession>
<sequence>MKQYITLSWKIKKNYFIMRISLIYAIARNFYRPYDDAAPDRYYAEPKAVHRQALRVLKYWSHSHCVDYDATMCGGDGVNVDVDDLVHHYRSLLIHFHHPTIRAASDAGISPSRAARHHTIAGKLIALEHIQTAQISKAARLTVMRMGYENGSVIAQYRSNEITQRFNIDAVLNSTSNERQISHQSVPKNHVLSNTS</sequence>
<reference evidence="1" key="2">
    <citation type="submission" date="2020-05" db="UniProtKB">
        <authorList>
            <consortium name="EnsemblMetazoa"/>
        </authorList>
    </citation>
    <scope>IDENTIFICATION</scope>
    <source>
        <strain evidence="1">IAEA</strain>
    </source>
</reference>
<proteinExistence type="predicted"/>
<evidence type="ECO:0000313" key="2">
    <source>
        <dbReference type="Proteomes" id="UP000092460"/>
    </source>
</evidence>
<dbReference type="EnsemblMetazoa" id="GPPI040513-RA">
    <property type="protein sequence ID" value="GPPI040513-PA"/>
    <property type="gene ID" value="GPPI040513"/>
</dbReference>
<organism evidence="1 2">
    <name type="scientific">Glossina palpalis gambiensis</name>
    <dbReference type="NCBI Taxonomy" id="67801"/>
    <lineage>
        <taxon>Eukaryota</taxon>
        <taxon>Metazoa</taxon>
        <taxon>Ecdysozoa</taxon>
        <taxon>Arthropoda</taxon>
        <taxon>Hexapoda</taxon>
        <taxon>Insecta</taxon>
        <taxon>Pterygota</taxon>
        <taxon>Neoptera</taxon>
        <taxon>Endopterygota</taxon>
        <taxon>Diptera</taxon>
        <taxon>Brachycera</taxon>
        <taxon>Muscomorpha</taxon>
        <taxon>Hippoboscoidea</taxon>
        <taxon>Glossinidae</taxon>
        <taxon>Glossina</taxon>
    </lineage>
</organism>
<dbReference type="Proteomes" id="UP000092460">
    <property type="component" value="Unassembled WGS sequence"/>
</dbReference>